<proteinExistence type="predicted"/>
<protein>
    <submittedName>
        <fullName evidence="1">Uncharacterized protein</fullName>
    </submittedName>
</protein>
<gene>
    <name evidence="1" type="ORF">DSTB1V02_LOCUS2146</name>
</gene>
<evidence type="ECO:0000313" key="1">
    <source>
        <dbReference type="EMBL" id="CAD7242175.1"/>
    </source>
</evidence>
<organism evidence="1">
    <name type="scientific">Darwinula stevensoni</name>
    <dbReference type="NCBI Taxonomy" id="69355"/>
    <lineage>
        <taxon>Eukaryota</taxon>
        <taxon>Metazoa</taxon>
        <taxon>Ecdysozoa</taxon>
        <taxon>Arthropoda</taxon>
        <taxon>Crustacea</taxon>
        <taxon>Oligostraca</taxon>
        <taxon>Ostracoda</taxon>
        <taxon>Podocopa</taxon>
        <taxon>Podocopida</taxon>
        <taxon>Darwinulocopina</taxon>
        <taxon>Darwinuloidea</taxon>
        <taxon>Darwinulidae</taxon>
        <taxon>Darwinula</taxon>
    </lineage>
</organism>
<sequence>MKENSVWCCSECDKVQSSMVALVDFPVVEMDSAQAPLLPAKWPPPNSVLNNVASHLLTANAPLSSGHSSMEKHSYYLVEVNSDGEMRYGISVRVFT</sequence>
<accession>A0A7R9A3Q9</accession>
<reference evidence="1" key="1">
    <citation type="submission" date="2020-11" db="EMBL/GenBank/DDBJ databases">
        <authorList>
            <person name="Tran Van P."/>
        </authorList>
    </citation>
    <scope>NUCLEOTIDE SEQUENCE</scope>
</reference>
<keyword evidence="2" id="KW-1185">Reference proteome</keyword>
<name>A0A7R9A3Q9_9CRUS</name>
<dbReference type="EMBL" id="CAJPEV010000227">
    <property type="protein sequence ID" value="CAG0882661.1"/>
    <property type="molecule type" value="Genomic_DNA"/>
</dbReference>
<evidence type="ECO:0000313" key="2">
    <source>
        <dbReference type="Proteomes" id="UP000677054"/>
    </source>
</evidence>
<dbReference type="AlphaFoldDB" id="A0A7R9A3Q9"/>
<dbReference type="EMBL" id="LR899744">
    <property type="protein sequence ID" value="CAD7242175.1"/>
    <property type="molecule type" value="Genomic_DNA"/>
</dbReference>
<dbReference type="Proteomes" id="UP000677054">
    <property type="component" value="Unassembled WGS sequence"/>
</dbReference>